<dbReference type="InterPro" id="IPR046453">
    <property type="entry name" value="GpA_ATPase"/>
</dbReference>
<dbReference type="AlphaFoldDB" id="A0A0F9Q940"/>
<sequence length="654" mass="72909">MYPWCVVFNAELIHAWASAATPPPALTISEWAEENRVLPETSAGRGARWRNETAPYLNGIMDAALEPGVKKIALMKSHQSGGSECLHNIIGYFIEHDPAPMLLVHPTVEVAEEWSKDRLADMINSTPALQAVIQDRRQPRKSHKGESTLSYKTFPGGDLALGGANTANTFARRSVRNAFGDDVDRWPHVVGEEGDPSELLVNRTTTFYDALVMYVSTPTLKGGRIDTLYTRSDQRRFFLECPYCGRDDWVTWREPDHFRVTYDGRDPWSARIECPDREHGGCGARMEEPERRQMIAAAGAKPGAWRATAKPQEPGLVGFHLPGMISTLGITLPGLVEKWLSARERGSESLRVFINTSLGEGWEHRGDRMDAHTLWSRRESYGEGVEVPARAPVLTAGVDVQVDRFELLVMAWGVAGERWVVDYRAIPGDPKQPATHQALLEALTRRYDHASGHLLPIHATCIDSGYATEEIYDFVLRHQARRIYATKGYAGKIGEPIVGKPSEKRYGNKPRPVRLYPVNVDDGKADVMGSAALADAGPGYMHFPMIDTVDEEFFAQLCAEHRETRSNKAGIATHMVWVQDRARNEALDCAVLSLAAFRLLNPNIQQMQQALAAEPPPPSPVGTDPIPQQQQERLPTTKKKKRRIGRSNYLESNN</sequence>
<feature type="region of interest" description="Disordered" evidence="1">
    <location>
        <begin position="609"/>
        <end position="654"/>
    </location>
</feature>
<accession>A0A0F9Q940</accession>
<dbReference type="InterPro" id="IPR051220">
    <property type="entry name" value="TFA_Chaperone"/>
</dbReference>
<dbReference type="InterPro" id="IPR008866">
    <property type="entry name" value="Phage_lambda_GpA-like"/>
</dbReference>
<dbReference type="Pfam" id="PF05876">
    <property type="entry name" value="GpA_ATPase"/>
    <property type="match status" value="1"/>
</dbReference>
<feature type="domain" description="Phage terminase large subunit GpA ATPase" evidence="2">
    <location>
        <begin position="47"/>
        <end position="298"/>
    </location>
</feature>
<dbReference type="GO" id="GO:0016887">
    <property type="term" value="F:ATP hydrolysis activity"/>
    <property type="evidence" value="ECO:0007669"/>
    <property type="project" value="InterPro"/>
</dbReference>
<feature type="compositionally biased region" description="Basic residues" evidence="1">
    <location>
        <begin position="636"/>
        <end position="645"/>
    </location>
</feature>
<organism evidence="4">
    <name type="scientific">marine sediment metagenome</name>
    <dbReference type="NCBI Taxonomy" id="412755"/>
    <lineage>
        <taxon>unclassified sequences</taxon>
        <taxon>metagenomes</taxon>
        <taxon>ecological metagenomes</taxon>
    </lineage>
</organism>
<dbReference type="PANTHER" id="PTHR34413">
    <property type="entry name" value="PROPHAGE TAIL FIBER ASSEMBLY PROTEIN HOMOLOG TFAE-RELATED-RELATED"/>
    <property type="match status" value="1"/>
</dbReference>
<proteinExistence type="inferred from homology"/>
<name>A0A0F9Q940_9ZZZZ</name>
<dbReference type="HAMAP" id="MF_04144">
    <property type="entry name" value="TERL_LAMBDA"/>
    <property type="match status" value="1"/>
</dbReference>
<evidence type="ECO:0000259" key="2">
    <source>
        <dbReference type="Pfam" id="PF05876"/>
    </source>
</evidence>
<feature type="domain" description="Terminase large subunit GpA endonuclease" evidence="3">
    <location>
        <begin position="317"/>
        <end position="603"/>
    </location>
</feature>
<gene>
    <name evidence="4" type="ORF">LCGC14_1123650</name>
</gene>
<evidence type="ECO:0000313" key="4">
    <source>
        <dbReference type="EMBL" id="KKN01848.1"/>
    </source>
</evidence>
<comment type="caution">
    <text evidence="4">The sequence shown here is derived from an EMBL/GenBank/DDBJ whole genome shotgun (WGS) entry which is preliminary data.</text>
</comment>
<dbReference type="InterPro" id="IPR046454">
    <property type="entry name" value="GpA_endonuclease"/>
</dbReference>
<dbReference type="GO" id="GO:0004519">
    <property type="term" value="F:endonuclease activity"/>
    <property type="evidence" value="ECO:0007669"/>
    <property type="project" value="InterPro"/>
</dbReference>
<dbReference type="EMBL" id="LAZR01005216">
    <property type="protein sequence ID" value="KKN01848.1"/>
    <property type="molecule type" value="Genomic_DNA"/>
</dbReference>
<evidence type="ECO:0000259" key="3">
    <source>
        <dbReference type="Pfam" id="PF20454"/>
    </source>
</evidence>
<protein>
    <recommendedName>
        <fullName evidence="5">Terminase large subunit gp17-like C-terminal domain-containing protein</fullName>
    </recommendedName>
</protein>
<evidence type="ECO:0000256" key="1">
    <source>
        <dbReference type="SAM" id="MobiDB-lite"/>
    </source>
</evidence>
<dbReference type="Pfam" id="PF20454">
    <property type="entry name" value="GpA_nuclease"/>
    <property type="match status" value="1"/>
</dbReference>
<dbReference type="GO" id="GO:0005524">
    <property type="term" value="F:ATP binding"/>
    <property type="evidence" value="ECO:0007669"/>
    <property type="project" value="InterPro"/>
</dbReference>
<evidence type="ECO:0008006" key="5">
    <source>
        <dbReference type="Google" id="ProtNLM"/>
    </source>
</evidence>
<reference evidence="4" key="1">
    <citation type="journal article" date="2015" name="Nature">
        <title>Complex archaea that bridge the gap between prokaryotes and eukaryotes.</title>
        <authorList>
            <person name="Spang A."/>
            <person name="Saw J.H."/>
            <person name="Jorgensen S.L."/>
            <person name="Zaremba-Niedzwiedzka K."/>
            <person name="Martijn J."/>
            <person name="Lind A.E."/>
            <person name="van Eijk R."/>
            <person name="Schleper C."/>
            <person name="Guy L."/>
            <person name="Ettema T.J."/>
        </authorList>
    </citation>
    <scope>NUCLEOTIDE SEQUENCE</scope>
</reference>
<dbReference type="PANTHER" id="PTHR34413:SF2">
    <property type="entry name" value="PROPHAGE TAIL FIBER ASSEMBLY PROTEIN HOMOLOG TFAE-RELATED"/>
    <property type="match status" value="1"/>
</dbReference>